<dbReference type="PANTHER" id="PTHR23355">
    <property type="entry name" value="RIBONUCLEASE"/>
    <property type="match status" value="1"/>
</dbReference>
<dbReference type="Proteomes" id="UP000886043">
    <property type="component" value="Unassembled WGS sequence"/>
</dbReference>
<dbReference type="EMBL" id="DRMH01000132">
    <property type="protein sequence ID" value="HFC98696.1"/>
    <property type="molecule type" value="Genomic_DNA"/>
</dbReference>
<dbReference type="PANTHER" id="PTHR23355:SF42">
    <property type="entry name" value="RIBONUCLEASE II, CHLOROPLASTIC_MITOCHONDRIAL"/>
    <property type="match status" value="1"/>
</dbReference>
<dbReference type="InterPro" id="IPR057324">
    <property type="entry name" value="WH_RNase_II"/>
</dbReference>
<dbReference type="Pfam" id="PF25255">
    <property type="entry name" value="WHD_RNase_II"/>
    <property type="match status" value="1"/>
</dbReference>
<feature type="domain" description="RNB" evidence="1">
    <location>
        <begin position="272"/>
        <end position="538"/>
    </location>
</feature>
<feature type="non-terminal residue" evidence="2">
    <location>
        <position position="538"/>
    </location>
</feature>
<dbReference type="Pfam" id="PF00773">
    <property type="entry name" value="RNB"/>
    <property type="match status" value="1"/>
</dbReference>
<dbReference type="InterPro" id="IPR056404">
    <property type="entry name" value="HTH_RNase_II"/>
</dbReference>
<gene>
    <name evidence="2" type="ORF">ENJ40_09635</name>
</gene>
<dbReference type="GO" id="GO:0006402">
    <property type="term" value="P:mRNA catabolic process"/>
    <property type="evidence" value="ECO:0007669"/>
    <property type="project" value="TreeGrafter"/>
</dbReference>
<dbReference type="InterPro" id="IPR001900">
    <property type="entry name" value="RNase_II/R"/>
</dbReference>
<dbReference type="AlphaFoldDB" id="A0A7C3CLI8"/>
<dbReference type="Pfam" id="PF23161">
    <property type="entry name" value="HTH_RNase_II"/>
    <property type="match status" value="1"/>
</dbReference>
<comment type="caution">
    <text evidence="2">The sequence shown here is derived from an EMBL/GenBank/DDBJ whole genome shotgun (WGS) entry which is preliminary data.</text>
</comment>
<dbReference type="SUPFAM" id="SSF50249">
    <property type="entry name" value="Nucleic acid-binding proteins"/>
    <property type="match status" value="1"/>
</dbReference>
<dbReference type="GO" id="GO:0003723">
    <property type="term" value="F:RNA binding"/>
    <property type="evidence" value="ECO:0007669"/>
    <property type="project" value="InterPro"/>
</dbReference>
<evidence type="ECO:0000259" key="1">
    <source>
        <dbReference type="SMART" id="SM00955"/>
    </source>
</evidence>
<dbReference type="GO" id="GO:0000932">
    <property type="term" value="C:P-body"/>
    <property type="evidence" value="ECO:0007669"/>
    <property type="project" value="TreeGrafter"/>
</dbReference>
<accession>A0A7C3CLI8</accession>
<dbReference type="InterPro" id="IPR050180">
    <property type="entry name" value="RNR_Ribonuclease"/>
</dbReference>
<dbReference type="SMART" id="SM00955">
    <property type="entry name" value="RNB"/>
    <property type="match status" value="1"/>
</dbReference>
<name>A0A7C3CLI8_9BACT</name>
<organism evidence="2">
    <name type="scientific">Thermosulfurimonas dismutans</name>
    <dbReference type="NCBI Taxonomy" id="999894"/>
    <lineage>
        <taxon>Bacteria</taxon>
        <taxon>Pseudomonadati</taxon>
        <taxon>Thermodesulfobacteriota</taxon>
        <taxon>Thermodesulfobacteria</taxon>
        <taxon>Thermodesulfobacteriales</taxon>
        <taxon>Thermodesulfobacteriaceae</taxon>
        <taxon>Thermosulfurimonas</taxon>
    </lineage>
</organism>
<sequence length="538" mass="61508">MGEREDLVGRLAEVIQHGRPLPVYVLGTKGKRLRVLLPSGKEETVSSGQTLLLSRKRLRGLSRHEALSLLAETDKKRSALRTEIDLPILWELVVDEAEVFDPYELAALYFGNQSGDDEAAALVRAVLEDRLYFRWREGKILVHTREEVERLRLAREREAERLRRLSLGEAFLGGLLRGEEPPDLPPEIREYFLSALRDYCLFGEEAPRAREIREVLTRIKATGPETPFRLLVRAGVFREDENLELLRYRIPVDFPEEVLREAEGLRERELPREDLTSLNTFTIDAEDTRDFDDALHVEETDEGWVVGVHITDVASVVPPGSKVFGEALRRGQTLYLPEGIIPMLPPLLSEEKLSLRAGEKRPAVSFLLFFSPEGELREFRLLLSYIRVARRLTYEEVDKRIESGDPFWVRLYDLARGFAARRRKAGALAVTLPEIVIRVEEGGEIRIERLEFTPARLLVAEFMIAANFAAARFMADHGVPALYRFQKEPLERLLREGEEEDLVKVFQQLRYLVRGELGLSPEFHHGLGLPAYTTVTSP</sequence>
<reference evidence="2" key="1">
    <citation type="journal article" date="2020" name="mSystems">
        <title>Genome- and Community-Level Interaction Insights into Carbon Utilization and Element Cycling Functions of Hydrothermarchaeota in Hydrothermal Sediment.</title>
        <authorList>
            <person name="Zhou Z."/>
            <person name="Liu Y."/>
            <person name="Xu W."/>
            <person name="Pan J."/>
            <person name="Luo Z.H."/>
            <person name="Li M."/>
        </authorList>
    </citation>
    <scope>NUCLEOTIDE SEQUENCE [LARGE SCALE GENOMIC DNA]</scope>
    <source>
        <strain evidence="2">HyVt-483</strain>
    </source>
</reference>
<proteinExistence type="predicted"/>
<evidence type="ECO:0000313" key="2">
    <source>
        <dbReference type="EMBL" id="HFC98696.1"/>
    </source>
</evidence>
<protein>
    <submittedName>
        <fullName evidence="2">RNB domain-containing ribonuclease</fullName>
    </submittedName>
</protein>
<dbReference type="GO" id="GO:0000175">
    <property type="term" value="F:3'-5'-RNA exonuclease activity"/>
    <property type="evidence" value="ECO:0007669"/>
    <property type="project" value="TreeGrafter"/>
</dbReference>
<dbReference type="InterPro" id="IPR012340">
    <property type="entry name" value="NA-bd_OB-fold"/>
</dbReference>